<protein>
    <submittedName>
        <fullName evidence="1">AAA family ATPase</fullName>
    </submittedName>
</protein>
<evidence type="ECO:0000313" key="2">
    <source>
        <dbReference type="Proteomes" id="UP000282311"/>
    </source>
</evidence>
<sequence length="187" mass="21591">MKHLSKPYLIVVTGRPGAGKTTFSKELGNEIFMPVISRDQIKEGYVHTFGKRHNELPEEANKTATEIFFDTLMGLITNNVSVIAEAAFQHRIWSTMLEQFMEKARVYLLICKVDEKLALDRFVRRGLDNPLREYFHGDKGVDMFRKGIELSVGPYEEPQIDVPKFYIDTSGEYNPSIKELRRKIFAE</sequence>
<gene>
    <name evidence="1" type="ORF">D7M11_16065</name>
</gene>
<dbReference type="AlphaFoldDB" id="A0A3B0CIA1"/>
<evidence type="ECO:0000313" key="1">
    <source>
        <dbReference type="EMBL" id="RKN83716.1"/>
    </source>
</evidence>
<name>A0A3B0CIA1_9BACL</name>
<dbReference type="Proteomes" id="UP000282311">
    <property type="component" value="Unassembled WGS sequence"/>
</dbReference>
<dbReference type="Gene3D" id="3.40.50.300">
    <property type="entry name" value="P-loop containing nucleotide triphosphate hydrolases"/>
    <property type="match status" value="1"/>
</dbReference>
<reference evidence="1 2" key="1">
    <citation type="journal article" date="2007" name="Int. J. Syst. Evol. Microbiol.">
        <title>Paenibacillus ginsengarvi sp. nov., isolated from soil from ginseng cultivation.</title>
        <authorList>
            <person name="Yoon M.H."/>
            <person name="Ten L.N."/>
            <person name="Im W.T."/>
        </authorList>
    </citation>
    <scope>NUCLEOTIDE SEQUENCE [LARGE SCALE GENOMIC DNA]</scope>
    <source>
        <strain evidence="1 2">KCTC 13059</strain>
    </source>
</reference>
<dbReference type="EMBL" id="RBAH01000011">
    <property type="protein sequence ID" value="RKN83716.1"/>
    <property type="molecule type" value="Genomic_DNA"/>
</dbReference>
<dbReference type="Pfam" id="PF13671">
    <property type="entry name" value="AAA_33"/>
    <property type="match status" value="1"/>
</dbReference>
<comment type="caution">
    <text evidence="1">The sequence shown here is derived from an EMBL/GenBank/DDBJ whole genome shotgun (WGS) entry which is preliminary data.</text>
</comment>
<accession>A0A3B0CIA1</accession>
<proteinExistence type="predicted"/>
<organism evidence="1 2">
    <name type="scientific">Paenibacillus ginsengarvi</name>
    <dbReference type="NCBI Taxonomy" id="400777"/>
    <lineage>
        <taxon>Bacteria</taxon>
        <taxon>Bacillati</taxon>
        <taxon>Bacillota</taxon>
        <taxon>Bacilli</taxon>
        <taxon>Bacillales</taxon>
        <taxon>Paenibacillaceae</taxon>
        <taxon>Paenibacillus</taxon>
    </lineage>
</organism>
<dbReference type="SUPFAM" id="SSF52540">
    <property type="entry name" value="P-loop containing nucleoside triphosphate hydrolases"/>
    <property type="match status" value="1"/>
</dbReference>
<dbReference type="InterPro" id="IPR027417">
    <property type="entry name" value="P-loop_NTPase"/>
</dbReference>
<keyword evidence="2" id="KW-1185">Reference proteome</keyword>